<dbReference type="EMBL" id="MEYK01000004">
    <property type="protein sequence ID" value="OGD25727.1"/>
    <property type="molecule type" value="Genomic_DNA"/>
</dbReference>
<dbReference type="InterPro" id="IPR050570">
    <property type="entry name" value="Cell_wall_metabolism_enzyme"/>
</dbReference>
<comment type="caution">
    <text evidence="3">The sequence shown here is derived from an EMBL/GenBank/DDBJ whole genome shotgun (WGS) entry which is preliminary data.</text>
</comment>
<keyword evidence="1" id="KW-0175">Coiled coil</keyword>
<protein>
    <recommendedName>
        <fullName evidence="2">M23ase beta-sheet core domain-containing protein</fullName>
    </recommendedName>
</protein>
<dbReference type="Gene3D" id="6.10.250.3150">
    <property type="match status" value="1"/>
</dbReference>
<reference evidence="3 4" key="1">
    <citation type="journal article" date="2016" name="Nat. Commun.">
        <title>Thousands of microbial genomes shed light on interconnected biogeochemical processes in an aquifer system.</title>
        <authorList>
            <person name="Anantharaman K."/>
            <person name="Brown C.T."/>
            <person name="Hug L.A."/>
            <person name="Sharon I."/>
            <person name="Castelle C.J."/>
            <person name="Probst A.J."/>
            <person name="Thomas B.C."/>
            <person name="Singh A."/>
            <person name="Wilkins M.J."/>
            <person name="Karaoz U."/>
            <person name="Brodie E.L."/>
            <person name="Williams K.H."/>
            <person name="Hubbard S.S."/>
            <person name="Banfield J.F."/>
        </authorList>
    </citation>
    <scope>NUCLEOTIDE SEQUENCE [LARGE SCALE GENOMIC DNA]</scope>
</reference>
<dbReference type="CDD" id="cd12797">
    <property type="entry name" value="M23_peptidase"/>
    <property type="match status" value="1"/>
</dbReference>
<dbReference type="InterPro" id="IPR011055">
    <property type="entry name" value="Dup_hybrid_motif"/>
</dbReference>
<accession>A0A1F5B536</accession>
<dbReference type="PANTHER" id="PTHR21666">
    <property type="entry name" value="PEPTIDASE-RELATED"/>
    <property type="match status" value="1"/>
</dbReference>
<dbReference type="InterPro" id="IPR016047">
    <property type="entry name" value="M23ase_b-sheet_dom"/>
</dbReference>
<dbReference type="PANTHER" id="PTHR21666:SF270">
    <property type="entry name" value="MUREIN HYDROLASE ACTIVATOR ENVC"/>
    <property type="match status" value="1"/>
</dbReference>
<dbReference type="Pfam" id="PF01551">
    <property type="entry name" value="Peptidase_M23"/>
    <property type="match status" value="1"/>
</dbReference>
<name>A0A1F5B536_9BACT</name>
<gene>
    <name evidence="3" type="ORF">A2819_02405</name>
</gene>
<dbReference type="SUPFAM" id="SSF51261">
    <property type="entry name" value="Duplicated hybrid motif"/>
    <property type="match status" value="1"/>
</dbReference>
<feature type="domain" description="M23ase beta-sheet core" evidence="2">
    <location>
        <begin position="288"/>
        <end position="379"/>
    </location>
</feature>
<dbReference type="Gene3D" id="2.70.70.10">
    <property type="entry name" value="Glucose Permease (Domain IIA)"/>
    <property type="match status" value="1"/>
</dbReference>
<dbReference type="Proteomes" id="UP000176431">
    <property type="component" value="Unassembled WGS sequence"/>
</dbReference>
<evidence type="ECO:0000313" key="3">
    <source>
        <dbReference type="EMBL" id="OGD25727.1"/>
    </source>
</evidence>
<dbReference type="GO" id="GO:0004222">
    <property type="term" value="F:metalloendopeptidase activity"/>
    <property type="evidence" value="ECO:0007669"/>
    <property type="project" value="TreeGrafter"/>
</dbReference>
<organism evidence="3 4">
    <name type="scientific">Candidatus Azambacteria bacterium RIFCSPHIGHO2_01_FULL_40_24</name>
    <dbReference type="NCBI Taxonomy" id="1797301"/>
    <lineage>
        <taxon>Bacteria</taxon>
        <taxon>Candidatus Azamiibacteriota</taxon>
    </lineage>
</organism>
<sequence>MKWRFIIFIILFLIVGKISFAEIGDDAVLLEQIRSKEAEIKKLELELKKYRDALSKTQSQTNTLKSQIALVESQINKLKADLKITQAKISKTETNIKLYSRKIKEKEQKIKERQAAMARSFRFLAYADDRGFLVSFLQSKKLSDFLNQSEYLANLANGLYEDYKILAQDKVELTSLLFGQEELKKDFIDFKNELQAKSRLIENQKKEKGALLKETKNQETEYQKIIFQIQVKQAQIQKEILELENKLRGEVTGVPLARPGELAWPLLGRLTQGYGPTSVTGFYNDAYKFHNGIDITLEYGAPIRASLDGKIIASGDNGRYAYGKWLAIRHNNGLITLYAHFSAKTVVVGENARQGQVIGYEGSSGFVTGPHLHFTVYSTNTFRTENRWFGLLPLGGSVNPLDYLLQ</sequence>
<evidence type="ECO:0000313" key="4">
    <source>
        <dbReference type="Proteomes" id="UP000176431"/>
    </source>
</evidence>
<feature type="coiled-coil region" evidence="1">
    <location>
        <begin position="26"/>
        <end position="116"/>
    </location>
</feature>
<proteinExistence type="predicted"/>
<evidence type="ECO:0000259" key="2">
    <source>
        <dbReference type="Pfam" id="PF01551"/>
    </source>
</evidence>
<dbReference type="AlphaFoldDB" id="A0A1F5B536"/>
<evidence type="ECO:0000256" key="1">
    <source>
        <dbReference type="SAM" id="Coils"/>
    </source>
</evidence>